<evidence type="ECO:0000313" key="3">
    <source>
        <dbReference type="Proteomes" id="UP001270362"/>
    </source>
</evidence>
<feature type="compositionally biased region" description="Polar residues" evidence="1">
    <location>
        <begin position="507"/>
        <end position="517"/>
    </location>
</feature>
<reference evidence="2" key="1">
    <citation type="journal article" date="2023" name="Mol. Phylogenet. Evol.">
        <title>Genome-scale phylogeny and comparative genomics of the fungal order Sordariales.</title>
        <authorList>
            <person name="Hensen N."/>
            <person name="Bonometti L."/>
            <person name="Westerberg I."/>
            <person name="Brannstrom I.O."/>
            <person name="Guillou S."/>
            <person name="Cros-Aarteil S."/>
            <person name="Calhoun S."/>
            <person name="Haridas S."/>
            <person name="Kuo A."/>
            <person name="Mondo S."/>
            <person name="Pangilinan J."/>
            <person name="Riley R."/>
            <person name="LaButti K."/>
            <person name="Andreopoulos B."/>
            <person name="Lipzen A."/>
            <person name="Chen C."/>
            <person name="Yan M."/>
            <person name="Daum C."/>
            <person name="Ng V."/>
            <person name="Clum A."/>
            <person name="Steindorff A."/>
            <person name="Ohm R.A."/>
            <person name="Martin F."/>
            <person name="Silar P."/>
            <person name="Natvig D.O."/>
            <person name="Lalanne C."/>
            <person name="Gautier V."/>
            <person name="Ament-Velasquez S.L."/>
            <person name="Kruys A."/>
            <person name="Hutchinson M.I."/>
            <person name="Powell A.J."/>
            <person name="Barry K."/>
            <person name="Miller A.N."/>
            <person name="Grigoriev I.V."/>
            <person name="Debuchy R."/>
            <person name="Gladieux P."/>
            <person name="Hiltunen Thoren M."/>
            <person name="Johannesson H."/>
        </authorList>
    </citation>
    <scope>NUCLEOTIDE SEQUENCE</scope>
    <source>
        <strain evidence="2">CBS 314.62</strain>
    </source>
</reference>
<name>A0AAE0XI28_9PEZI</name>
<feature type="compositionally biased region" description="Basic and acidic residues" evidence="1">
    <location>
        <begin position="526"/>
        <end position="541"/>
    </location>
</feature>
<feature type="compositionally biased region" description="Basic and acidic residues" evidence="1">
    <location>
        <begin position="257"/>
        <end position="310"/>
    </location>
</feature>
<comment type="caution">
    <text evidence="2">The sequence shown here is derived from an EMBL/GenBank/DDBJ whole genome shotgun (WGS) entry which is preliminary data.</text>
</comment>
<dbReference type="PANTHER" id="PTHR28307:SF2">
    <property type="entry name" value="PROTEIN PAL1"/>
    <property type="match status" value="1"/>
</dbReference>
<dbReference type="PANTHER" id="PTHR28307">
    <property type="entry name" value="PROTEIN PAL1"/>
    <property type="match status" value="1"/>
</dbReference>
<protein>
    <submittedName>
        <fullName evidence="2">Pal1 cell morphology protein-domain-containing protein</fullName>
    </submittedName>
</protein>
<evidence type="ECO:0000313" key="2">
    <source>
        <dbReference type="EMBL" id="KAK3693755.1"/>
    </source>
</evidence>
<feature type="compositionally biased region" description="Polar residues" evidence="1">
    <location>
        <begin position="542"/>
        <end position="551"/>
    </location>
</feature>
<evidence type="ECO:0000256" key="1">
    <source>
        <dbReference type="SAM" id="MobiDB-lite"/>
    </source>
</evidence>
<dbReference type="Proteomes" id="UP001270362">
    <property type="component" value="Unassembled WGS sequence"/>
</dbReference>
<feature type="compositionally biased region" description="Pro residues" evidence="1">
    <location>
        <begin position="201"/>
        <end position="224"/>
    </location>
</feature>
<feature type="compositionally biased region" description="Low complexity" evidence="1">
    <location>
        <begin position="110"/>
        <end position="122"/>
    </location>
</feature>
<feature type="region of interest" description="Disordered" evidence="1">
    <location>
        <begin position="106"/>
        <end position="310"/>
    </location>
</feature>
<feature type="region of interest" description="Disordered" evidence="1">
    <location>
        <begin position="442"/>
        <end position="611"/>
    </location>
</feature>
<sequence length="611" mass="66929">MWQIGRRFLVVSFPLPSFCGLSCLWHGWALWSLLCRSAVEPVVSCKGDCCFISPYHRRHSHARSRPSPAHLFLTDASLTLGGFRYLDLDRAAGLTLNLPSNNPFRNRAVSPIPSQQSPASPFDDPPPRPISRNPFLDPAITSRSSLQNIRTVSESMSTAENRSSPTAEDLFGSLSIDDNRSGQPGPSRPDAARQPPVNRRAPPPPVPGRENVPPPYQRAPPPYHRPSHSQEEALRARRVPGKGESSGPFEPSRSPQRRSDNRRPRRNSESSVLDVEKPLTEEEKRTREARRRDRERRHRDAKDKKAPSRKLDIIDQLDATSIYGTGMFHHDGPFDALNPHRNRHGSRRAPMQAFPKDSLNNILGGSGPLNARPDHAALMGQHDDEAFKEWSSSAKDRTGGVDSLGTRKGETPVFDPLARGNILHGDESLGLGTSTFLEGAPAARSAIQKREEERVADTDGLQRKKSLAQRIRNINRGPRDPQSSGRMTNPDGVYASRRSPSDGGIATSASMQPSGSERNPFFSEFEPGKKGEENISVRRTDANNGNVSPTSPRGGYGLERRTTADATTSLDDAQSKPTGILGRMKSLKGGRRTRPPNGGDNGPVAAPGTAV</sequence>
<feature type="compositionally biased region" description="Basic residues" evidence="1">
    <location>
        <begin position="585"/>
        <end position="594"/>
    </location>
</feature>
<reference evidence="2" key="2">
    <citation type="submission" date="2023-06" db="EMBL/GenBank/DDBJ databases">
        <authorList>
            <consortium name="Lawrence Berkeley National Laboratory"/>
            <person name="Haridas S."/>
            <person name="Hensen N."/>
            <person name="Bonometti L."/>
            <person name="Westerberg I."/>
            <person name="Brannstrom I.O."/>
            <person name="Guillou S."/>
            <person name="Cros-Aarteil S."/>
            <person name="Calhoun S."/>
            <person name="Kuo A."/>
            <person name="Mondo S."/>
            <person name="Pangilinan J."/>
            <person name="Riley R."/>
            <person name="Labutti K."/>
            <person name="Andreopoulos B."/>
            <person name="Lipzen A."/>
            <person name="Chen C."/>
            <person name="Yanf M."/>
            <person name="Daum C."/>
            <person name="Ng V."/>
            <person name="Clum A."/>
            <person name="Steindorff A."/>
            <person name="Ohm R."/>
            <person name="Martin F."/>
            <person name="Silar P."/>
            <person name="Natvig D."/>
            <person name="Lalanne C."/>
            <person name="Gautier V."/>
            <person name="Ament-Velasquez S.L."/>
            <person name="Kruys A."/>
            <person name="Hutchinson M.I."/>
            <person name="Powell A.J."/>
            <person name="Barry K."/>
            <person name="Miller A.N."/>
            <person name="Grigoriev I.V."/>
            <person name="Debuchy R."/>
            <person name="Gladieux P."/>
            <person name="Thoren M.H."/>
            <person name="Johannesson H."/>
        </authorList>
    </citation>
    <scope>NUCLEOTIDE SEQUENCE</scope>
    <source>
        <strain evidence="2">CBS 314.62</strain>
    </source>
</reference>
<dbReference type="EMBL" id="JAULSO010000001">
    <property type="protein sequence ID" value="KAK3693755.1"/>
    <property type="molecule type" value="Genomic_DNA"/>
</dbReference>
<dbReference type="Pfam" id="PF08316">
    <property type="entry name" value="Pal1"/>
    <property type="match status" value="1"/>
</dbReference>
<keyword evidence="3" id="KW-1185">Reference proteome</keyword>
<proteinExistence type="predicted"/>
<accession>A0AAE0XI28</accession>
<feature type="compositionally biased region" description="Basic and acidic residues" evidence="1">
    <location>
        <begin position="448"/>
        <end position="462"/>
    </location>
</feature>
<dbReference type="GO" id="GO:0005737">
    <property type="term" value="C:cytoplasm"/>
    <property type="evidence" value="ECO:0007669"/>
    <property type="project" value="TreeGrafter"/>
</dbReference>
<feature type="compositionally biased region" description="Polar residues" evidence="1">
    <location>
        <begin position="141"/>
        <end position="166"/>
    </location>
</feature>
<dbReference type="AlphaFoldDB" id="A0AAE0XI28"/>
<dbReference type="InterPro" id="IPR013226">
    <property type="entry name" value="Pal1"/>
</dbReference>
<organism evidence="2 3">
    <name type="scientific">Podospora appendiculata</name>
    <dbReference type="NCBI Taxonomy" id="314037"/>
    <lineage>
        <taxon>Eukaryota</taxon>
        <taxon>Fungi</taxon>
        <taxon>Dikarya</taxon>
        <taxon>Ascomycota</taxon>
        <taxon>Pezizomycotina</taxon>
        <taxon>Sordariomycetes</taxon>
        <taxon>Sordariomycetidae</taxon>
        <taxon>Sordariales</taxon>
        <taxon>Podosporaceae</taxon>
        <taxon>Podospora</taxon>
    </lineage>
</organism>
<gene>
    <name evidence="2" type="ORF">B0T22DRAFT_372570</name>
</gene>